<comment type="catalytic activity">
    <reaction evidence="8">
        <text>L-cysteinyl-[protein] + hexadecanoyl-CoA = S-hexadecanoyl-L-cysteinyl-[protein] + CoA</text>
        <dbReference type="Rhea" id="RHEA:36683"/>
        <dbReference type="Rhea" id="RHEA-COMP:10131"/>
        <dbReference type="Rhea" id="RHEA-COMP:11032"/>
        <dbReference type="ChEBI" id="CHEBI:29950"/>
        <dbReference type="ChEBI" id="CHEBI:57287"/>
        <dbReference type="ChEBI" id="CHEBI:57379"/>
        <dbReference type="ChEBI" id="CHEBI:74151"/>
        <dbReference type="EC" id="2.3.1.225"/>
    </reaction>
</comment>
<evidence type="ECO:0000256" key="2">
    <source>
        <dbReference type="ARBA" id="ARBA00008574"/>
    </source>
</evidence>
<organism evidence="10 11">
    <name type="scientific">Pycnococcus provasolii</name>
    <dbReference type="NCBI Taxonomy" id="41880"/>
    <lineage>
        <taxon>Eukaryota</taxon>
        <taxon>Viridiplantae</taxon>
        <taxon>Chlorophyta</taxon>
        <taxon>Pseudoscourfieldiophyceae</taxon>
        <taxon>Pseudoscourfieldiales</taxon>
        <taxon>Pycnococcaceae</taxon>
        <taxon>Pycnococcus</taxon>
    </lineage>
</organism>
<comment type="caution">
    <text evidence="10">The sequence shown here is derived from an EMBL/GenBank/DDBJ whole genome shotgun (WGS) entry which is preliminary data.</text>
</comment>
<dbReference type="PROSITE" id="PS50216">
    <property type="entry name" value="DHHC"/>
    <property type="match status" value="1"/>
</dbReference>
<evidence type="ECO:0000256" key="7">
    <source>
        <dbReference type="ARBA" id="ARBA00023315"/>
    </source>
</evidence>
<protein>
    <recommendedName>
        <fullName evidence="8">S-acyltransferase</fullName>
        <ecNumber evidence="8">2.3.1.225</ecNumber>
    </recommendedName>
    <alternativeName>
        <fullName evidence="8">Palmitoyltransferase</fullName>
    </alternativeName>
</protein>
<proteinExistence type="inferred from homology"/>
<dbReference type="Proteomes" id="UP000660262">
    <property type="component" value="Unassembled WGS sequence"/>
</dbReference>
<evidence type="ECO:0000256" key="3">
    <source>
        <dbReference type="ARBA" id="ARBA00022679"/>
    </source>
</evidence>
<keyword evidence="3 8" id="KW-0808">Transferase</keyword>
<evidence type="ECO:0000259" key="9">
    <source>
        <dbReference type="Pfam" id="PF01529"/>
    </source>
</evidence>
<evidence type="ECO:0000313" key="11">
    <source>
        <dbReference type="Proteomes" id="UP000660262"/>
    </source>
</evidence>
<dbReference type="Pfam" id="PF01529">
    <property type="entry name" value="DHHC"/>
    <property type="match status" value="1"/>
</dbReference>
<dbReference type="OrthoDB" id="550213at2759"/>
<evidence type="ECO:0000256" key="8">
    <source>
        <dbReference type="RuleBase" id="RU079119"/>
    </source>
</evidence>
<feature type="transmembrane region" description="Helical" evidence="8">
    <location>
        <begin position="163"/>
        <end position="182"/>
    </location>
</feature>
<keyword evidence="6 8" id="KW-0472">Membrane</keyword>
<evidence type="ECO:0000256" key="1">
    <source>
        <dbReference type="ARBA" id="ARBA00004141"/>
    </source>
</evidence>
<evidence type="ECO:0000313" key="10">
    <source>
        <dbReference type="EMBL" id="GHP12054.1"/>
    </source>
</evidence>
<dbReference type="AlphaFoldDB" id="A0A830HY84"/>
<reference evidence="10" key="1">
    <citation type="submission" date="2020-10" db="EMBL/GenBank/DDBJ databases">
        <title>Unveiling of a novel bifunctional photoreceptor, Dualchrome1, isolated from a cosmopolitan green alga.</title>
        <authorList>
            <person name="Suzuki S."/>
            <person name="Kawachi M."/>
        </authorList>
    </citation>
    <scope>NUCLEOTIDE SEQUENCE</scope>
    <source>
        <strain evidence="10">NIES 2893</strain>
    </source>
</reference>
<comment type="similarity">
    <text evidence="2 8">Belongs to the DHHC palmitoyltransferase family.</text>
</comment>
<keyword evidence="4 8" id="KW-0812">Transmembrane</keyword>
<evidence type="ECO:0000256" key="4">
    <source>
        <dbReference type="ARBA" id="ARBA00022692"/>
    </source>
</evidence>
<dbReference type="PANTHER" id="PTHR12246">
    <property type="entry name" value="PALMITOYLTRANSFERASE ZDHHC16"/>
    <property type="match status" value="1"/>
</dbReference>
<accession>A0A830HY84</accession>
<dbReference type="InterPro" id="IPR001594">
    <property type="entry name" value="Palmitoyltrfase_DHHC"/>
</dbReference>
<comment type="subcellular location">
    <subcellularLocation>
        <location evidence="1">Membrane</location>
        <topology evidence="1">Multi-pass membrane protein</topology>
    </subcellularLocation>
</comment>
<keyword evidence="7 8" id="KW-0012">Acyltransferase</keyword>
<feature type="transmembrane region" description="Helical" evidence="8">
    <location>
        <begin position="278"/>
        <end position="302"/>
    </location>
</feature>
<dbReference type="EMBL" id="BNJQ01000038">
    <property type="protein sequence ID" value="GHP12054.1"/>
    <property type="molecule type" value="Genomic_DNA"/>
</dbReference>
<feature type="domain" description="Palmitoyltransferase DHHC" evidence="9">
    <location>
        <begin position="231"/>
        <end position="302"/>
    </location>
</feature>
<keyword evidence="5 8" id="KW-1133">Transmembrane helix</keyword>
<feature type="transmembrane region" description="Helical" evidence="8">
    <location>
        <begin position="119"/>
        <end position="143"/>
    </location>
</feature>
<comment type="domain">
    <text evidence="8">The DHHC domain is required for palmitoyltransferase activity.</text>
</comment>
<name>A0A830HY84_9CHLO</name>
<feature type="transmembrane region" description="Helical" evidence="8">
    <location>
        <begin position="390"/>
        <end position="411"/>
    </location>
</feature>
<sequence>MSAVSAGASTEDGASGGAPLCWACGVILALPIDASGKCAPKFRCGWCGAISTKQDTAFRVDPDASALHGRKPVVGQLFSAMKRFCGCAGGRVQGDHKRTKLRRCMACTKECGLVAFRGFNVFMFVVVVALIGSIVVVGYWTIFPVLNLTFDRTKGVSYENTCFAFHLIVSSWLTFNVSYHYLLASFSNPGKGPDIPALRRWGARQSPITFEDGREMTQRSDTDVRAGIFTNFQLCQRCECAKPPGAHHCSTCGRCVMDMDHHCPFVCTCVGLDNLRVFLLFLVYAVLGTGYVLLMCMTVLHYRGDEAADVMRYTRRGYWSIHSQWAVGTPRYGDDFAEDDGVPPEKLATALGLRSLGAILWGLLKSIGAHLRATEMSIGFLLTSDMTPGWFMPITYLIIAAGAVCVAVGVLMQSQMKYLWYGVPYVDFLQRGFDDATAPGWHQVRKVFGNGPMWLWGVPRWPGHVARGARSSRMFYSSDLKFE</sequence>
<dbReference type="InterPro" id="IPR039859">
    <property type="entry name" value="PFA4/ZDH16/20/ERF2-like"/>
</dbReference>
<evidence type="ECO:0000256" key="6">
    <source>
        <dbReference type="ARBA" id="ARBA00023136"/>
    </source>
</evidence>
<gene>
    <name evidence="10" type="ORF">PPROV_001078100</name>
</gene>
<dbReference type="GO" id="GO:0016020">
    <property type="term" value="C:membrane"/>
    <property type="evidence" value="ECO:0007669"/>
    <property type="project" value="UniProtKB-SubCell"/>
</dbReference>
<keyword evidence="11" id="KW-1185">Reference proteome</keyword>
<dbReference type="EC" id="2.3.1.225" evidence="8"/>
<dbReference type="GO" id="GO:0019706">
    <property type="term" value="F:protein-cysteine S-palmitoyltransferase activity"/>
    <property type="evidence" value="ECO:0007669"/>
    <property type="project" value="UniProtKB-EC"/>
</dbReference>
<evidence type="ECO:0000256" key="5">
    <source>
        <dbReference type="ARBA" id="ARBA00022989"/>
    </source>
</evidence>